<organism evidence="6 7">
    <name type="scientific">Nocardioides koreensis</name>
    <dbReference type="NCBI Taxonomy" id="433651"/>
    <lineage>
        <taxon>Bacteria</taxon>
        <taxon>Bacillati</taxon>
        <taxon>Actinomycetota</taxon>
        <taxon>Actinomycetes</taxon>
        <taxon>Propionibacteriales</taxon>
        <taxon>Nocardioidaceae</taxon>
        <taxon>Nocardioides</taxon>
    </lineage>
</organism>
<dbReference type="Gene3D" id="3.40.50.300">
    <property type="entry name" value="P-loop containing nucleotide triphosphate hydrolases"/>
    <property type="match status" value="2"/>
</dbReference>
<keyword evidence="2" id="KW-0378">Hydrolase</keyword>
<dbReference type="PANTHER" id="PTHR11070:SF2">
    <property type="entry name" value="ATP-DEPENDENT DNA HELICASE SRS2"/>
    <property type="match status" value="1"/>
</dbReference>
<dbReference type="InterPro" id="IPR014017">
    <property type="entry name" value="DNA_helicase_UvrD-like_C"/>
</dbReference>
<accession>A0ABN2ZT08</accession>
<dbReference type="PANTHER" id="PTHR11070">
    <property type="entry name" value="UVRD / RECB / PCRA DNA HELICASE FAMILY MEMBER"/>
    <property type="match status" value="1"/>
</dbReference>
<evidence type="ECO:0000313" key="7">
    <source>
        <dbReference type="Proteomes" id="UP001501771"/>
    </source>
</evidence>
<evidence type="ECO:0000256" key="1">
    <source>
        <dbReference type="ARBA" id="ARBA00022741"/>
    </source>
</evidence>
<feature type="domain" description="UvrD-like helicase C-terminal" evidence="5">
    <location>
        <begin position="354"/>
        <end position="426"/>
    </location>
</feature>
<gene>
    <name evidence="6" type="ORF">GCM10009844_23840</name>
</gene>
<evidence type="ECO:0000256" key="3">
    <source>
        <dbReference type="ARBA" id="ARBA00022806"/>
    </source>
</evidence>
<dbReference type="RefSeq" id="WP_344152029.1">
    <property type="nucleotide sequence ID" value="NZ_BAAAQR010000006.1"/>
</dbReference>
<evidence type="ECO:0000313" key="6">
    <source>
        <dbReference type="EMBL" id="GAA2147030.1"/>
    </source>
</evidence>
<dbReference type="SUPFAM" id="SSF52540">
    <property type="entry name" value="P-loop containing nucleoside triphosphate hydrolases"/>
    <property type="match status" value="1"/>
</dbReference>
<evidence type="ECO:0000256" key="2">
    <source>
        <dbReference type="ARBA" id="ARBA00022801"/>
    </source>
</evidence>
<keyword evidence="4" id="KW-0067">ATP-binding</keyword>
<comment type="caution">
    <text evidence="6">The sequence shown here is derived from an EMBL/GenBank/DDBJ whole genome shotgun (WGS) entry which is preliminary data.</text>
</comment>
<evidence type="ECO:0000259" key="5">
    <source>
        <dbReference type="Pfam" id="PF13361"/>
    </source>
</evidence>
<sequence>MSDSTVRLDAEQEQAASISPDVRQIVLAPPGSGKTEVVAALLQSLADQGLDAYDEILAISFSRAAVGALRRRAGQGDAPAPAIRTLDGLAARLLDELADEEWRALSFDKRIKRALELVEEGGESIDLDMLRHLIVDEVQDLVGIRARLVWAILERLPGEVGFTLLGDPEQAVYDFQLENEKDLTSGQFLDRVRGLGGVQDIRLQHQYRARTEEAGAAATLLASRPCGEERTRVVRSFLSQVFMAGDVADVGRAARRWKGSTAFLCRTNGQALMVSASLRDAGCPVGMRSQAEELPVAAWIAETVHGSAGTTMRRTDVESRLAGLAPMGAEEAWRLLKEAEGDFRLHDRIDLRRLRNAVARRNLPAELLDGAAAGQVMLVSTIHRAKGLEFDNVVLINPSDLLPADADQEDVSVAYVAATRPRVQLVAARCQLPRHLRLDNRTGRWYIGGYEKWRTRAFEVRGIDTSDAVDIEHGFSASSLPVGAEVSAVVDPRRSDFEFPIYSLQYGGHEVARTSEAFGRTLARRIGGYAGKRKVPWPGLSGLALEAVETRAGEGISIEDPLLSLGVRVGGMATLDWGGNGAA</sequence>
<keyword evidence="3" id="KW-0347">Helicase</keyword>
<dbReference type="Proteomes" id="UP001501771">
    <property type="component" value="Unassembled WGS sequence"/>
</dbReference>
<dbReference type="EMBL" id="BAAAQR010000006">
    <property type="protein sequence ID" value="GAA2147030.1"/>
    <property type="molecule type" value="Genomic_DNA"/>
</dbReference>
<dbReference type="InterPro" id="IPR000212">
    <property type="entry name" value="DNA_helicase_UvrD/REP"/>
</dbReference>
<name>A0ABN2ZT08_9ACTN</name>
<evidence type="ECO:0000256" key="4">
    <source>
        <dbReference type="ARBA" id="ARBA00022840"/>
    </source>
</evidence>
<keyword evidence="7" id="KW-1185">Reference proteome</keyword>
<proteinExistence type="predicted"/>
<reference evidence="6 7" key="1">
    <citation type="journal article" date="2019" name="Int. J. Syst. Evol. Microbiol.">
        <title>The Global Catalogue of Microorganisms (GCM) 10K type strain sequencing project: providing services to taxonomists for standard genome sequencing and annotation.</title>
        <authorList>
            <consortium name="The Broad Institute Genomics Platform"/>
            <consortium name="The Broad Institute Genome Sequencing Center for Infectious Disease"/>
            <person name="Wu L."/>
            <person name="Ma J."/>
        </authorList>
    </citation>
    <scope>NUCLEOTIDE SEQUENCE [LARGE SCALE GENOMIC DNA]</scope>
    <source>
        <strain evidence="6 7">JCM 16022</strain>
    </source>
</reference>
<dbReference type="Pfam" id="PF13245">
    <property type="entry name" value="AAA_19"/>
    <property type="match status" value="1"/>
</dbReference>
<dbReference type="Pfam" id="PF13361">
    <property type="entry name" value="UvrD_C"/>
    <property type="match status" value="1"/>
</dbReference>
<keyword evidence="1" id="KW-0547">Nucleotide-binding</keyword>
<dbReference type="InterPro" id="IPR027417">
    <property type="entry name" value="P-loop_NTPase"/>
</dbReference>
<protein>
    <recommendedName>
        <fullName evidence="5">UvrD-like helicase C-terminal domain-containing protein</fullName>
    </recommendedName>
</protein>